<dbReference type="PANTHER" id="PTHR43798:SF33">
    <property type="entry name" value="HYDROLASE, PUTATIVE (AFU_ORTHOLOGUE AFUA_2G14860)-RELATED"/>
    <property type="match status" value="1"/>
</dbReference>
<proteinExistence type="predicted"/>
<dbReference type="GO" id="GO:0047372">
    <property type="term" value="F:monoacylglycerol lipase activity"/>
    <property type="evidence" value="ECO:0007669"/>
    <property type="project" value="TreeGrafter"/>
</dbReference>
<reference evidence="2" key="1">
    <citation type="submission" date="2022-11" db="EMBL/GenBank/DDBJ databases">
        <authorList>
            <person name="Petersen C."/>
        </authorList>
    </citation>
    <scope>NUCLEOTIDE SEQUENCE</scope>
    <source>
        <strain evidence="2">IBT 26290</strain>
    </source>
</reference>
<dbReference type="InterPro" id="IPR000639">
    <property type="entry name" value="Epox_hydrolase-like"/>
</dbReference>
<dbReference type="SUPFAM" id="SSF53474">
    <property type="entry name" value="alpha/beta-Hydrolases"/>
    <property type="match status" value="1"/>
</dbReference>
<dbReference type="Gene3D" id="3.40.50.1820">
    <property type="entry name" value="alpha/beta hydrolase"/>
    <property type="match status" value="1"/>
</dbReference>
<dbReference type="AlphaFoldDB" id="A0A9W9HSG0"/>
<dbReference type="GO" id="GO:0072330">
    <property type="term" value="P:monocarboxylic acid biosynthetic process"/>
    <property type="evidence" value="ECO:0007669"/>
    <property type="project" value="UniProtKB-ARBA"/>
</dbReference>
<feature type="domain" description="AB hydrolase-1" evidence="1">
    <location>
        <begin position="30"/>
        <end position="278"/>
    </location>
</feature>
<dbReference type="GeneID" id="81431319"/>
<reference evidence="2" key="2">
    <citation type="journal article" date="2023" name="IMA Fungus">
        <title>Comparative genomic study of the Penicillium genus elucidates a diverse pangenome and 15 lateral gene transfer events.</title>
        <authorList>
            <person name="Petersen C."/>
            <person name="Sorensen T."/>
            <person name="Nielsen M.R."/>
            <person name="Sondergaard T.E."/>
            <person name="Sorensen J.L."/>
            <person name="Fitzpatrick D.A."/>
            <person name="Frisvad J.C."/>
            <person name="Nielsen K.L."/>
        </authorList>
    </citation>
    <scope>NUCLEOTIDE SEQUENCE</scope>
    <source>
        <strain evidence="2">IBT 26290</strain>
    </source>
</reference>
<evidence type="ECO:0000313" key="3">
    <source>
        <dbReference type="Proteomes" id="UP001149163"/>
    </source>
</evidence>
<dbReference type="Proteomes" id="UP001149163">
    <property type="component" value="Unassembled WGS sequence"/>
</dbReference>
<evidence type="ECO:0000259" key="1">
    <source>
        <dbReference type="Pfam" id="PF00561"/>
    </source>
</evidence>
<dbReference type="RefSeq" id="XP_056539849.1">
    <property type="nucleotide sequence ID" value="XM_056692143.1"/>
</dbReference>
<keyword evidence="3" id="KW-1185">Reference proteome</keyword>
<name>A0A9W9HSG0_9EURO</name>
<dbReference type="InterPro" id="IPR029058">
    <property type="entry name" value="AB_hydrolase_fold"/>
</dbReference>
<dbReference type="GO" id="GO:0046464">
    <property type="term" value="P:acylglycerol catabolic process"/>
    <property type="evidence" value="ECO:0007669"/>
    <property type="project" value="TreeGrafter"/>
</dbReference>
<sequence>MANTKTVCVPLLGGIDAAYQMPQEYNPSKPTVVLVHAFTTSSELYRDQFDDPELAKNMNLIAIELLGHGQTRTAHEHWTYWDTAKMNLQVLDALQVDRAFVLGTSQGGWVTVLMALLGPEKIMGIIPMGTSMDAESERSRQLHCWDGPTIISGFVKQWASSLATPHFEPDDVYCDALIDIGFNQVSPEVRDFWRQTIKSNYQGDEGRRRIRMAAINLAERGALHLRLPDVQCPVLWLHGTKDAVYSVANAMEEIQLFTHAPSADLVTVDGGAHFLNCSHPAEVNQALLRFVNQYK</sequence>
<dbReference type="PRINTS" id="PR00412">
    <property type="entry name" value="EPOXHYDRLASE"/>
</dbReference>
<protein>
    <recommendedName>
        <fullName evidence="1">AB hydrolase-1 domain-containing protein</fullName>
    </recommendedName>
</protein>
<gene>
    <name evidence="2" type="ORF">N7482_010019</name>
</gene>
<dbReference type="InterPro" id="IPR050266">
    <property type="entry name" value="AB_hydrolase_sf"/>
</dbReference>
<dbReference type="InterPro" id="IPR000073">
    <property type="entry name" value="AB_hydrolase_1"/>
</dbReference>
<evidence type="ECO:0000313" key="2">
    <source>
        <dbReference type="EMBL" id="KAJ5153541.1"/>
    </source>
</evidence>
<dbReference type="PANTHER" id="PTHR43798">
    <property type="entry name" value="MONOACYLGLYCEROL LIPASE"/>
    <property type="match status" value="1"/>
</dbReference>
<dbReference type="OrthoDB" id="19657at2759"/>
<dbReference type="GO" id="GO:0016020">
    <property type="term" value="C:membrane"/>
    <property type="evidence" value="ECO:0007669"/>
    <property type="project" value="TreeGrafter"/>
</dbReference>
<organism evidence="2 3">
    <name type="scientific">Penicillium canariense</name>
    <dbReference type="NCBI Taxonomy" id="189055"/>
    <lineage>
        <taxon>Eukaryota</taxon>
        <taxon>Fungi</taxon>
        <taxon>Dikarya</taxon>
        <taxon>Ascomycota</taxon>
        <taxon>Pezizomycotina</taxon>
        <taxon>Eurotiomycetes</taxon>
        <taxon>Eurotiomycetidae</taxon>
        <taxon>Eurotiales</taxon>
        <taxon>Aspergillaceae</taxon>
        <taxon>Penicillium</taxon>
    </lineage>
</organism>
<comment type="caution">
    <text evidence="2">The sequence shown here is derived from an EMBL/GenBank/DDBJ whole genome shotgun (WGS) entry which is preliminary data.</text>
</comment>
<dbReference type="Pfam" id="PF00561">
    <property type="entry name" value="Abhydrolase_1"/>
    <property type="match status" value="1"/>
</dbReference>
<dbReference type="EMBL" id="JAPQKN010000007">
    <property type="protein sequence ID" value="KAJ5153541.1"/>
    <property type="molecule type" value="Genomic_DNA"/>
</dbReference>
<dbReference type="GO" id="GO:0017000">
    <property type="term" value="P:antibiotic biosynthetic process"/>
    <property type="evidence" value="ECO:0007669"/>
    <property type="project" value="UniProtKB-ARBA"/>
</dbReference>
<accession>A0A9W9HSG0</accession>